<dbReference type="Gene3D" id="1.10.287.890">
    <property type="entry name" value="Crystal structure of tRNA isopentenylpyrophosphate transferase (bh2366) domain"/>
    <property type="match status" value="1"/>
</dbReference>
<organism evidence="1 2">
    <name type="scientific">Cupriavidus taiwanensis</name>
    <dbReference type="NCBI Taxonomy" id="164546"/>
    <lineage>
        <taxon>Bacteria</taxon>
        <taxon>Pseudomonadati</taxon>
        <taxon>Pseudomonadota</taxon>
        <taxon>Betaproteobacteria</taxon>
        <taxon>Burkholderiales</taxon>
        <taxon>Burkholderiaceae</taxon>
        <taxon>Cupriavidus</taxon>
    </lineage>
</organism>
<protein>
    <submittedName>
        <fullName evidence="1">Adenylate dimethylallyltransferase</fullName>
        <ecNumber evidence="1">2.5.1.27</ecNumber>
    </submittedName>
</protein>
<dbReference type="EMBL" id="OVTA01000090">
    <property type="protein sequence ID" value="SPS02732.1"/>
    <property type="molecule type" value="Genomic_DNA"/>
</dbReference>
<name>A0A375JD63_9BURK</name>
<keyword evidence="1" id="KW-0808">Transferase</keyword>
<sequence length="219" mass="24411">MLAEQTNAPVIVLDRIQCFPDLAVGSGRPAVDELRSTRRVYIADRKVADGELAAATANAFLHEHVARLLQKESLLILEGGSVSLLRTIASDPRWATYEQTWERLALQDVAGYLSKAKSRIREMLAPGDSSRSMLDEIAGLWPDARTHAVLNEIVGYRSIIAYADRYHIPVGSLPHALSLGQIDQLVQEMAGEYFVYARWQERELPVMSGRPIAVPKLEY</sequence>
<evidence type="ECO:0000313" key="1">
    <source>
        <dbReference type="EMBL" id="SPS02732.1"/>
    </source>
</evidence>
<dbReference type="EC" id="2.5.1.27" evidence="1"/>
<proteinExistence type="predicted"/>
<dbReference type="Proteomes" id="UP000256805">
    <property type="component" value="Unassembled WGS sequence"/>
</dbReference>
<dbReference type="Gene3D" id="3.40.50.300">
    <property type="entry name" value="P-loop containing nucleotide triphosphate hydrolases"/>
    <property type="match status" value="1"/>
</dbReference>
<dbReference type="AlphaFoldDB" id="A0A375JD63"/>
<dbReference type="InterPro" id="IPR027417">
    <property type="entry name" value="P-loop_NTPase"/>
</dbReference>
<reference evidence="1 2" key="1">
    <citation type="submission" date="2018-01" db="EMBL/GenBank/DDBJ databases">
        <authorList>
            <person name="Gaut B.S."/>
            <person name="Morton B.R."/>
            <person name="Clegg M.T."/>
            <person name="Duvall M.R."/>
        </authorList>
    </citation>
    <scope>NUCLEOTIDE SEQUENCE [LARGE SCALE GENOMIC DNA]</scope>
    <source>
        <strain evidence="1">Cupriavidus taiwanensis cmp 52</strain>
    </source>
</reference>
<accession>A0A375JD63</accession>
<dbReference type="GO" id="GO:0009824">
    <property type="term" value="F:AMP dimethylallyltransferase activity"/>
    <property type="evidence" value="ECO:0007669"/>
    <property type="project" value="UniProtKB-EC"/>
</dbReference>
<gene>
    <name evidence="1" type="primary">tzs</name>
    <name evidence="1" type="ORF">CBM2634_U260003</name>
</gene>
<dbReference type="Pfam" id="PF01745">
    <property type="entry name" value="IPT"/>
    <property type="match status" value="1"/>
</dbReference>
<evidence type="ECO:0000313" key="2">
    <source>
        <dbReference type="Proteomes" id="UP000256805"/>
    </source>
</evidence>